<evidence type="ECO:0000313" key="4">
    <source>
        <dbReference type="Proteomes" id="UP000248480"/>
    </source>
</evidence>
<dbReference type="STRING" id="127582.A0A2Y9R5X1"/>
<evidence type="ECO:0000256" key="2">
    <source>
        <dbReference type="SAM" id="MobiDB-lite"/>
    </source>
</evidence>
<dbReference type="CTD" id="199675"/>
<name>A0A2Y9R5X1_TRIMA</name>
<keyword evidence="3" id="KW-0472">Membrane</keyword>
<dbReference type="FunCoup" id="A0A2Y9R5X1">
    <property type="interactions" value="32"/>
</dbReference>
<dbReference type="KEGG" id="tmu:101340380"/>
<keyword evidence="1" id="KW-0175">Coiled coil</keyword>
<dbReference type="PANTHER" id="PTHR37856:SF1">
    <property type="entry name" value="MAST CELL-EXPRESSED MEMBRANE PROTEIN 1"/>
    <property type="match status" value="1"/>
</dbReference>
<dbReference type="RefSeq" id="XP_023588876.1">
    <property type="nucleotide sequence ID" value="XM_023733108.1"/>
</dbReference>
<evidence type="ECO:0000256" key="3">
    <source>
        <dbReference type="SAM" id="Phobius"/>
    </source>
</evidence>
<evidence type="ECO:0000313" key="5">
    <source>
        <dbReference type="RefSeq" id="XP_023588876.1"/>
    </source>
</evidence>
<feature type="compositionally biased region" description="Polar residues" evidence="2">
    <location>
        <begin position="58"/>
        <end position="67"/>
    </location>
</feature>
<reference evidence="5" key="1">
    <citation type="submission" date="2025-08" db="UniProtKB">
        <authorList>
            <consortium name="RefSeq"/>
        </authorList>
    </citation>
    <scope>IDENTIFICATION</scope>
</reference>
<dbReference type="InterPro" id="IPR038818">
    <property type="entry name" value="MCEMP1"/>
</dbReference>
<protein>
    <submittedName>
        <fullName evidence="5">Mast cell-expressed membrane protein 1</fullName>
    </submittedName>
</protein>
<keyword evidence="4" id="KW-1185">Reference proteome</keyword>
<sequence length="199" mass="22628">MEAAEIYMNQEVKMQAAASKDKKRGGPAKNKGAEDPDYENITLTFRNQHRPKGGHSPPVSQVPAQSRPLSAPAQIPHWLYRAIMSLYILLALTFVFFIILSAMVLLKNSEMSQELLVLKTELLNVSNSMRESQEEQKKSQSHVQQAISQIKMTINTVDTNVQKENVKLDTLKKELNQVKVELEKKMETILKELEKKQNP</sequence>
<proteinExistence type="predicted"/>
<dbReference type="InParanoid" id="A0A2Y9R5X1"/>
<gene>
    <name evidence="5" type="primary">MCEMP1</name>
</gene>
<dbReference type="OrthoDB" id="9837482at2759"/>
<feature type="region of interest" description="Disordered" evidence="2">
    <location>
        <begin position="17"/>
        <end position="67"/>
    </location>
</feature>
<organism evidence="4 5">
    <name type="scientific">Trichechus manatus latirostris</name>
    <name type="common">Florida manatee</name>
    <dbReference type="NCBI Taxonomy" id="127582"/>
    <lineage>
        <taxon>Eukaryota</taxon>
        <taxon>Metazoa</taxon>
        <taxon>Chordata</taxon>
        <taxon>Craniata</taxon>
        <taxon>Vertebrata</taxon>
        <taxon>Euteleostomi</taxon>
        <taxon>Mammalia</taxon>
        <taxon>Eutheria</taxon>
        <taxon>Afrotheria</taxon>
        <taxon>Sirenia</taxon>
        <taxon>Trichechidae</taxon>
        <taxon>Trichechus</taxon>
    </lineage>
</organism>
<evidence type="ECO:0000256" key="1">
    <source>
        <dbReference type="SAM" id="Coils"/>
    </source>
</evidence>
<keyword evidence="3" id="KW-1133">Transmembrane helix</keyword>
<feature type="transmembrane region" description="Helical" evidence="3">
    <location>
        <begin position="78"/>
        <end position="106"/>
    </location>
</feature>
<dbReference type="Proteomes" id="UP000248480">
    <property type="component" value="Unplaced"/>
</dbReference>
<keyword evidence="3" id="KW-0812">Transmembrane</keyword>
<feature type="coiled-coil region" evidence="1">
    <location>
        <begin position="161"/>
        <end position="192"/>
    </location>
</feature>
<accession>A0A2Y9R5X1</accession>
<dbReference type="PANTHER" id="PTHR37856">
    <property type="entry name" value="MAST CELL-EXPRESSED MEMBRANE PROTEIN 1"/>
    <property type="match status" value="1"/>
</dbReference>
<dbReference type="GeneID" id="101340380"/>
<dbReference type="AlphaFoldDB" id="A0A2Y9R5X1"/>